<dbReference type="PROSITE" id="PS50932">
    <property type="entry name" value="HTH_LACI_2"/>
    <property type="match status" value="1"/>
</dbReference>
<accession>A0A4R4TQ03</accession>
<gene>
    <name evidence="5" type="ORF">E1283_00710</name>
</gene>
<dbReference type="PANTHER" id="PTHR30146:SF109">
    <property type="entry name" value="HTH-TYPE TRANSCRIPTIONAL REGULATOR GALS"/>
    <property type="match status" value="1"/>
</dbReference>
<feature type="domain" description="HTH lacI-type" evidence="4">
    <location>
        <begin position="17"/>
        <end position="71"/>
    </location>
</feature>
<dbReference type="CDD" id="cd01392">
    <property type="entry name" value="HTH_LacI"/>
    <property type="match status" value="1"/>
</dbReference>
<dbReference type="SUPFAM" id="SSF53822">
    <property type="entry name" value="Periplasmic binding protein-like I"/>
    <property type="match status" value="1"/>
</dbReference>
<dbReference type="EMBL" id="SMKI01000004">
    <property type="protein sequence ID" value="TDC80257.1"/>
    <property type="molecule type" value="Genomic_DNA"/>
</dbReference>
<dbReference type="AlphaFoldDB" id="A0A4R4TQ03"/>
<evidence type="ECO:0000256" key="3">
    <source>
        <dbReference type="ARBA" id="ARBA00023163"/>
    </source>
</evidence>
<reference evidence="5 6" key="1">
    <citation type="submission" date="2019-03" db="EMBL/GenBank/DDBJ databases">
        <title>Draft genome sequences of novel Actinobacteria.</title>
        <authorList>
            <person name="Sahin N."/>
            <person name="Ay H."/>
            <person name="Saygin H."/>
        </authorList>
    </citation>
    <scope>NUCLEOTIDE SEQUENCE [LARGE SCALE GENOMIC DNA]</scope>
    <source>
        <strain evidence="5 6">DSM 41900</strain>
    </source>
</reference>
<dbReference type="CDD" id="cd06288">
    <property type="entry name" value="PBP1_sucrose_transcription_regulator"/>
    <property type="match status" value="1"/>
</dbReference>
<dbReference type="PANTHER" id="PTHR30146">
    <property type="entry name" value="LACI-RELATED TRANSCRIPTIONAL REPRESSOR"/>
    <property type="match status" value="1"/>
</dbReference>
<protein>
    <submittedName>
        <fullName evidence="5">LacI family transcriptional regulator</fullName>
    </submittedName>
</protein>
<keyword evidence="1" id="KW-0805">Transcription regulation</keyword>
<organism evidence="5 6">
    <name type="scientific">Streptomyces hainanensis</name>
    <dbReference type="NCBI Taxonomy" id="402648"/>
    <lineage>
        <taxon>Bacteria</taxon>
        <taxon>Bacillati</taxon>
        <taxon>Actinomycetota</taxon>
        <taxon>Actinomycetes</taxon>
        <taxon>Kitasatosporales</taxon>
        <taxon>Streptomycetaceae</taxon>
        <taxon>Streptomyces</taxon>
    </lineage>
</organism>
<dbReference type="PROSITE" id="PS00356">
    <property type="entry name" value="HTH_LACI_1"/>
    <property type="match status" value="1"/>
</dbReference>
<dbReference type="GO" id="GO:0003700">
    <property type="term" value="F:DNA-binding transcription factor activity"/>
    <property type="evidence" value="ECO:0007669"/>
    <property type="project" value="TreeGrafter"/>
</dbReference>
<dbReference type="Pfam" id="PF13377">
    <property type="entry name" value="Peripla_BP_3"/>
    <property type="match status" value="1"/>
</dbReference>
<keyword evidence="2" id="KW-0238">DNA-binding</keyword>
<dbReference type="InterPro" id="IPR010982">
    <property type="entry name" value="Lambda_DNA-bd_dom_sf"/>
</dbReference>
<dbReference type="InterPro" id="IPR046335">
    <property type="entry name" value="LacI/GalR-like_sensor"/>
</dbReference>
<name>A0A4R4TQ03_9ACTN</name>
<sequence length="346" mass="36022">MAQPPDRPSPPARPPVAKLSDVARLAGVSLATASKALNGRSQVRAETRARVIEAAERLAFHPNPLARGLPAGRTGTVGLLTGDLEGRFSIPILMGAEDAFGVGRVAVFLCDARGDALREQHHVQALLGRRVDGLIVVGSRTDPRPSLGPDLPVPVVYAYAPSLDPADLSIVPDSVGAGRLAVAHLLACGRSRVAHVSGDPGYAAARERADGAAAALADAGLPPVGEVLFGSWSEGWGRAAAGMLLDRHPALDAIVCGSDQIARGVVETARERGRRVPEDVAVLGFDNWEILTQGSRPPLTSVDLNLEQVGRTAAQALFAAIEGQPRSGVETVPSRLVIRESTAPLS</sequence>
<dbReference type="InterPro" id="IPR000843">
    <property type="entry name" value="HTH_LacI"/>
</dbReference>
<dbReference type="SUPFAM" id="SSF47413">
    <property type="entry name" value="lambda repressor-like DNA-binding domains"/>
    <property type="match status" value="1"/>
</dbReference>
<evidence type="ECO:0000259" key="4">
    <source>
        <dbReference type="PROSITE" id="PS50932"/>
    </source>
</evidence>
<dbReference type="Gene3D" id="1.10.260.40">
    <property type="entry name" value="lambda repressor-like DNA-binding domains"/>
    <property type="match status" value="1"/>
</dbReference>
<dbReference type="RefSeq" id="WP_132815421.1">
    <property type="nucleotide sequence ID" value="NZ_SMKI01000004.1"/>
</dbReference>
<dbReference type="Proteomes" id="UP000295345">
    <property type="component" value="Unassembled WGS sequence"/>
</dbReference>
<dbReference type="OrthoDB" id="3467214at2"/>
<dbReference type="SMART" id="SM00354">
    <property type="entry name" value="HTH_LACI"/>
    <property type="match status" value="1"/>
</dbReference>
<evidence type="ECO:0000313" key="6">
    <source>
        <dbReference type="Proteomes" id="UP000295345"/>
    </source>
</evidence>
<evidence type="ECO:0000256" key="1">
    <source>
        <dbReference type="ARBA" id="ARBA00023015"/>
    </source>
</evidence>
<dbReference type="Pfam" id="PF00356">
    <property type="entry name" value="LacI"/>
    <property type="match status" value="1"/>
</dbReference>
<keyword evidence="3" id="KW-0804">Transcription</keyword>
<comment type="caution">
    <text evidence="5">The sequence shown here is derived from an EMBL/GenBank/DDBJ whole genome shotgun (WGS) entry which is preliminary data.</text>
</comment>
<proteinExistence type="predicted"/>
<dbReference type="Gene3D" id="3.40.50.2300">
    <property type="match status" value="2"/>
</dbReference>
<dbReference type="InterPro" id="IPR028082">
    <property type="entry name" value="Peripla_BP_I"/>
</dbReference>
<evidence type="ECO:0000256" key="2">
    <source>
        <dbReference type="ARBA" id="ARBA00023125"/>
    </source>
</evidence>
<evidence type="ECO:0000313" key="5">
    <source>
        <dbReference type="EMBL" id="TDC80257.1"/>
    </source>
</evidence>
<dbReference type="GO" id="GO:0000976">
    <property type="term" value="F:transcription cis-regulatory region binding"/>
    <property type="evidence" value="ECO:0007669"/>
    <property type="project" value="TreeGrafter"/>
</dbReference>
<keyword evidence="6" id="KW-1185">Reference proteome</keyword>